<dbReference type="AlphaFoldDB" id="A0A415DSR7"/>
<comment type="caution">
    <text evidence="1">The sequence shown here is derived from an EMBL/GenBank/DDBJ whole genome shotgun (WGS) entry which is preliminary data.</text>
</comment>
<gene>
    <name evidence="1" type="ORF">DW099_19475</name>
</gene>
<dbReference type="Proteomes" id="UP000284841">
    <property type="component" value="Unassembled WGS sequence"/>
</dbReference>
<feature type="non-terminal residue" evidence="1">
    <location>
        <position position="1"/>
    </location>
</feature>
<accession>A0A415DSR7</accession>
<keyword evidence="2" id="KW-1185">Reference proteome</keyword>
<protein>
    <submittedName>
        <fullName evidence="1">Uncharacterized protein</fullName>
    </submittedName>
</protein>
<evidence type="ECO:0000313" key="1">
    <source>
        <dbReference type="EMBL" id="RHJ82867.1"/>
    </source>
</evidence>
<evidence type="ECO:0000313" key="2">
    <source>
        <dbReference type="Proteomes" id="UP000284841"/>
    </source>
</evidence>
<reference evidence="1 2" key="1">
    <citation type="submission" date="2018-08" db="EMBL/GenBank/DDBJ databases">
        <title>A genome reference for cultivated species of the human gut microbiota.</title>
        <authorList>
            <person name="Zou Y."/>
            <person name="Xue W."/>
            <person name="Luo G."/>
        </authorList>
    </citation>
    <scope>NUCLEOTIDE SEQUENCE [LARGE SCALE GENOMIC DNA]</scope>
    <source>
        <strain evidence="1 2">AM07-24</strain>
    </source>
</reference>
<proteinExistence type="predicted"/>
<name>A0A415DSR7_9FIRM</name>
<dbReference type="RefSeq" id="WP_182435660.1">
    <property type="nucleotide sequence ID" value="NZ_QRMS01000011.1"/>
</dbReference>
<organism evidence="1 2">
    <name type="scientific">Emergencia timonensis</name>
    <dbReference type="NCBI Taxonomy" id="1776384"/>
    <lineage>
        <taxon>Bacteria</taxon>
        <taxon>Bacillati</taxon>
        <taxon>Bacillota</taxon>
        <taxon>Clostridia</taxon>
        <taxon>Peptostreptococcales</taxon>
        <taxon>Anaerovoracaceae</taxon>
        <taxon>Emergencia</taxon>
    </lineage>
</organism>
<sequence>HARNAQICDLVRFTATYPVYVPGRKALAPSHGLIILRISGNIITIGNPRETAGFVVGGTRVMQQAVTVREQLRSSASPRGACLTGIRF</sequence>
<dbReference type="EMBL" id="QRMS01000011">
    <property type="protein sequence ID" value="RHJ82867.1"/>
    <property type="molecule type" value="Genomic_DNA"/>
</dbReference>